<keyword evidence="1" id="KW-1133">Transmembrane helix</keyword>
<dbReference type="NCBIfam" id="TIGR02893">
    <property type="entry name" value="spore_yabQ"/>
    <property type="match status" value="1"/>
</dbReference>
<feature type="transmembrane region" description="Helical" evidence="1">
    <location>
        <begin position="39"/>
        <end position="62"/>
    </location>
</feature>
<sequence>MTLAEQLNAFLFILLAGLLSGLAYDFYRVLRQVLRLKKTGTFVGDLLFWLFLMVAVFGILLAGNDGEVRFYVFLGLALGAGIHLIFFSQAARRMIMRVLFFLSRMTQMIIAGMLALWRIIIFPFRVLIFVITWPVLQVRHALQLAGSGIGRASGKFFGPRVRRFTSGAFTWWRRFTGRWRPPRDGQ</sequence>
<dbReference type="Proteomes" id="UP000184196">
    <property type="component" value="Unassembled WGS sequence"/>
</dbReference>
<dbReference type="EMBL" id="FQUW01000004">
    <property type="protein sequence ID" value="SHE30293.1"/>
    <property type="molecule type" value="Genomic_DNA"/>
</dbReference>
<evidence type="ECO:0000256" key="1">
    <source>
        <dbReference type="SAM" id="Phobius"/>
    </source>
</evidence>
<feature type="transmembrane region" description="Helical" evidence="1">
    <location>
        <begin position="68"/>
        <end position="87"/>
    </location>
</feature>
<keyword evidence="3" id="KW-1185">Reference proteome</keyword>
<evidence type="ECO:0000313" key="3">
    <source>
        <dbReference type="Proteomes" id="UP000184196"/>
    </source>
</evidence>
<keyword evidence="1" id="KW-0812">Transmembrane</keyword>
<feature type="transmembrane region" description="Helical" evidence="1">
    <location>
        <begin position="6"/>
        <end position="27"/>
    </location>
</feature>
<evidence type="ECO:0000313" key="2">
    <source>
        <dbReference type="EMBL" id="SHE30293.1"/>
    </source>
</evidence>
<gene>
    <name evidence="2" type="ORF">SAMN02745218_00093</name>
</gene>
<dbReference type="RefSeq" id="WP_073162375.1">
    <property type="nucleotide sequence ID" value="NZ_FQUW01000004.1"/>
</dbReference>
<dbReference type="Pfam" id="PF09578">
    <property type="entry name" value="Spore_YabQ"/>
    <property type="match status" value="1"/>
</dbReference>
<dbReference type="InterPro" id="IPR019074">
    <property type="entry name" value="YabQ"/>
</dbReference>
<dbReference type="AlphaFoldDB" id="A0A1M4SDI3"/>
<protein>
    <submittedName>
        <fullName evidence="2">Spore cortex biosynthesis protein YabQ</fullName>
    </submittedName>
</protein>
<proteinExistence type="predicted"/>
<feature type="transmembrane region" description="Helical" evidence="1">
    <location>
        <begin position="108"/>
        <end position="133"/>
    </location>
</feature>
<name>A0A1M4SDI3_9FIRM</name>
<reference evidence="3" key="1">
    <citation type="submission" date="2016-11" db="EMBL/GenBank/DDBJ databases">
        <authorList>
            <person name="Varghese N."/>
            <person name="Submissions S."/>
        </authorList>
    </citation>
    <scope>NUCLEOTIDE SEQUENCE [LARGE SCALE GENOMIC DNA]</scope>
    <source>
        <strain evidence="3">DSM 11792</strain>
    </source>
</reference>
<keyword evidence="1" id="KW-0472">Membrane</keyword>
<accession>A0A1M4SDI3</accession>
<organism evidence="2 3">
    <name type="scientific">Desulfofundulus australicus DSM 11792</name>
    <dbReference type="NCBI Taxonomy" id="1121425"/>
    <lineage>
        <taxon>Bacteria</taxon>
        <taxon>Bacillati</taxon>
        <taxon>Bacillota</taxon>
        <taxon>Clostridia</taxon>
        <taxon>Eubacteriales</taxon>
        <taxon>Peptococcaceae</taxon>
        <taxon>Desulfofundulus</taxon>
    </lineage>
</organism>